<sequence length="150" mass="17552">MVANKEELFFKSLDTVNRQIEKYQNEMDQIKQSMENNDAHTDYDEDNSKGELLNDFEKYAQYLDNAQTMKEKLSRVDRKHYSETIDFGSIVETKDNYYFIAAAVGKVTLEEGSSVYVISTDAPIYQEMKGKRKGDSFKFNETEYHIKDVH</sequence>
<name>A0ABW5XAC8_9FLAO</name>
<gene>
    <name evidence="2" type="ORF">ACFSYS_17805</name>
</gene>
<keyword evidence="2" id="KW-0648">Protein biosynthesis</keyword>
<dbReference type="Proteomes" id="UP001597438">
    <property type="component" value="Unassembled WGS sequence"/>
</dbReference>
<keyword evidence="2" id="KW-0251">Elongation factor</keyword>
<proteinExistence type="predicted"/>
<keyword evidence="3" id="KW-1185">Reference proteome</keyword>
<comment type="caution">
    <text evidence="2">The sequence shown here is derived from an EMBL/GenBank/DDBJ whole genome shotgun (WGS) entry which is preliminary data.</text>
</comment>
<feature type="coiled-coil region" evidence="1">
    <location>
        <begin position="13"/>
        <end position="79"/>
    </location>
</feature>
<evidence type="ECO:0000256" key="1">
    <source>
        <dbReference type="SAM" id="Coils"/>
    </source>
</evidence>
<evidence type="ECO:0000313" key="2">
    <source>
        <dbReference type="EMBL" id="MFD2835150.1"/>
    </source>
</evidence>
<accession>A0ABW5XAC8</accession>
<dbReference type="GO" id="GO:0003746">
    <property type="term" value="F:translation elongation factor activity"/>
    <property type="evidence" value="ECO:0007669"/>
    <property type="project" value="UniProtKB-KW"/>
</dbReference>
<protein>
    <submittedName>
        <fullName evidence="2">Transcription elongation factor</fullName>
    </submittedName>
</protein>
<dbReference type="RefSeq" id="WP_251742328.1">
    <property type="nucleotide sequence ID" value="NZ_JBHUOJ010000038.1"/>
</dbReference>
<evidence type="ECO:0000313" key="3">
    <source>
        <dbReference type="Proteomes" id="UP001597438"/>
    </source>
</evidence>
<dbReference type="EMBL" id="JBHUOJ010000038">
    <property type="protein sequence ID" value="MFD2835150.1"/>
    <property type="molecule type" value="Genomic_DNA"/>
</dbReference>
<organism evidence="2 3">
    <name type="scientific">Christiangramia antarctica</name>
    <dbReference type="NCBI Taxonomy" id="2058158"/>
    <lineage>
        <taxon>Bacteria</taxon>
        <taxon>Pseudomonadati</taxon>
        <taxon>Bacteroidota</taxon>
        <taxon>Flavobacteriia</taxon>
        <taxon>Flavobacteriales</taxon>
        <taxon>Flavobacteriaceae</taxon>
        <taxon>Christiangramia</taxon>
    </lineage>
</organism>
<reference evidence="3" key="1">
    <citation type="journal article" date="2019" name="Int. J. Syst. Evol. Microbiol.">
        <title>The Global Catalogue of Microorganisms (GCM) 10K type strain sequencing project: providing services to taxonomists for standard genome sequencing and annotation.</title>
        <authorList>
            <consortium name="The Broad Institute Genomics Platform"/>
            <consortium name="The Broad Institute Genome Sequencing Center for Infectious Disease"/>
            <person name="Wu L."/>
            <person name="Ma J."/>
        </authorList>
    </citation>
    <scope>NUCLEOTIDE SEQUENCE [LARGE SCALE GENOMIC DNA]</scope>
    <source>
        <strain evidence="3">KCTC 52925</strain>
    </source>
</reference>
<keyword evidence="1" id="KW-0175">Coiled coil</keyword>